<dbReference type="InterPro" id="IPR027974">
    <property type="entry name" value="DUF4470"/>
</dbReference>
<evidence type="ECO:0000256" key="1">
    <source>
        <dbReference type="ARBA" id="ARBA00022723"/>
    </source>
</evidence>
<dbReference type="Gene3D" id="6.10.140.2220">
    <property type="match status" value="1"/>
</dbReference>
<dbReference type="PROSITE" id="PS50865">
    <property type="entry name" value="ZF_MYND_2"/>
    <property type="match status" value="1"/>
</dbReference>
<gene>
    <name evidence="6" type="ORF">CPAG_09465</name>
</gene>
<sequence>MAFPVHIQRTTFFYAIGNTPAVCFTQSLPPDQDAALLLLGCGDVRSILFTAYAGIGSDRDLDITCCDIEAEIIARNIILFTLIIDDVKSENIKRIWDIYYHFQVDDDSLGLLREQASRLKGIASTAEGWNNGNYGHILRFCDSYTFSQVMRLWDFYALQPCNGSAFEEQQKQLKQGIEKAKSIQAHVIGDGIVTTGARSMAPLFSSGIEGLSKFYKDYWKNGTTATDEERVRQSKNLNPMFGALSKSLILHYGTDPILGYSLAPAFAPLSEQSPLSPDSPTTGEPNTIIRVVTAQFNAYAKAVRRSVGRLTIRFVNADALAFCHTLQHIQEYGTSTPAWWYRSTQCYTPLTLDSGDYSQRTSNSPAPLCFDIVDTSNLVDHLGCLNLLAAAGPLLSPKPTSTLSTEMLVLRERDVDQYAKSLVCGDLSTVALLFGLIPTQYWTGTCATSSFSEYLANSLKKEDPSSMNTQSRYILLWKSLGLPLKPKGGPSIEERVPGLSFDPKQLATLMYRVYLRMFQDESWVNTLSKSPEQHLRSPYKHYTRASLVAILGLIHGSGSVDWNGFISRLYELIVEDTTLNMSPHYIQELNLHLHTLGLHKLPAYQLSSLEVTYKEKSPFRNWKNIPSTLCLTMVVPRRKISVFENASVDSGSPSAHIMLQCRRNQRENIFPGIQLGFGKLRTSGANHTESLTLKIEDDPQGWDGTAPLIVSVMIPSWLVFQYSDLSTKVIFALKSTPAALFKFCGKLGMLLEIARSTIAGKDIFITKYRPNMSGHMSLSANMGSTEREAGPSESSKECLTESVAEETSVQFHAALDPNESKLANITAHVDIFAESSREMLRSGAAVKISQISPFELAIIFDSGQLVKQVRLPVPINMVGSVTRIARKSSYVEFVAPVAPQVLLSRRPDSLYLVSVNHGIPTVRNPHYISLDHLPILNTSHPLRLGWLTPHLADMFSAKERSERDKSMELSTKCENLRARFKDSLFTLFMQVTGAQGGMSYSVFGLDNRDNGGIHALIFPACLRLDMTNQTVVLDAAMVPLTAKNMPELRPLLRSIKSPMCILVDDEEFVLWKHALPVFVERCRDWKHSKSCEYGIVGKIPISVSNGQQTICSCGKGKFPDDYQIKASALWKRVSKYAVRVAISPCFSVPFVEKSFQPECLPPRKSVRAFAKQEADRTMDAVNPKAGVCSACGRKEAENGGALLTCSGCKFSQYCSKGCQAEHWKNGQHKTLCRLYQGLHTTT</sequence>
<dbReference type="PANTHER" id="PTHR10237:SF15">
    <property type="entry name" value="LD37257P"/>
    <property type="match status" value="1"/>
</dbReference>
<evidence type="ECO:0000313" key="7">
    <source>
        <dbReference type="Proteomes" id="UP000054567"/>
    </source>
</evidence>
<dbReference type="Pfam" id="PF01753">
    <property type="entry name" value="zf-MYND"/>
    <property type="match status" value="1"/>
</dbReference>
<evidence type="ECO:0000256" key="2">
    <source>
        <dbReference type="ARBA" id="ARBA00022771"/>
    </source>
</evidence>
<reference evidence="7" key="2">
    <citation type="journal article" date="2009" name="Genome Res.">
        <title>Comparative genomic analyses of the human fungal pathogens Coccidioides and their relatives.</title>
        <authorList>
            <person name="Sharpton T.J."/>
            <person name="Stajich J.E."/>
            <person name="Rounsley S.D."/>
            <person name="Gardner M.J."/>
            <person name="Wortman J.R."/>
            <person name="Jordar V.S."/>
            <person name="Maiti R."/>
            <person name="Kodira C.D."/>
            <person name="Neafsey D.E."/>
            <person name="Zeng Q."/>
            <person name="Hung C.-Y."/>
            <person name="McMahan C."/>
            <person name="Muszewska A."/>
            <person name="Grynberg M."/>
            <person name="Mandel M.A."/>
            <person name="Kellner E.M."/>
            <person name="Barker B.M."/>
            <person name="Galgiani J.N."/>
            <person name="Orbach M.J."/>
            <person name="Kirkland T.N."/>
            <person name="Cole G.T."/>
            <person name="Henn M.R."/>
            <person name="Birren B.W."/>
            <person name="Taylor J.W."/>
        </authorList>
    </citation>
    <scope>NUCLEOTIDE SEQUENCE [LARGE SCALE GENOMIC DNA]</scope>
    <source>
        <strain evidence="7">RMSCC 3488</strain>
    </source>
</reference>
<dbReference type="InterPro" id="IPR024119">
    <property type="entry name" value="TF_DEAF-1"/>
</dbReference>
<proteinExistence type="predicted"/>
<dbReference type="OrthoDB" id="432970at2759"/>
<dbReference type="InterPro" id="IPR002893">
    <property type="entry name" value="Znf_MYND"/>
</dbReference>
<reference evidence="7" key="3">
    <citation type="journal article" date="2010" name="Genome Res.">
        <title>Population genomic sequencing of Coccidioides fungi reveals recent hybridization and transposon control.</title>
        <authorList>
            <person name="Neafsey D.E."/>
            <person name="Barker B.M."/>
            <person name="Sharpton T.J."/>
            <person name="Stajich J.E."/>
            <person name="Park D.J."/>
            <person name="Whiston E."/>
            <person name="Hung C.-Y."/>
            <person name="McMahan C."/>
            <person name="White J."/>
            <person name="Sykes S."/>
            <person name="Heiman D."/>
            <person name="Young S."/>
            <person name="Zeng Q."/>
            <person name="Abouelleil A."/>
            <person name="Aftuck L."/>
            <person name="Bessette D."/>
            <person name="Brown A."/>
            <person name="FitzGerald M."/>
            <person name="Lui A."/>
            <person name="Macdonald J.P."/>
            <person name="Priest M."/>
            <person name="Orbach M.J."/>
            <person name="Galgiani J.N."/>
            <person name="Kirkland T.N."/>
            <person name="Cole G.T."/>
            <person name="Birren B.W."/>
            <person name="Henn M.R."/>
            <person name="Taylor J.W."/>
            <person name="Rounsley S.D."/>
        </authorList>
    </citation>
    <scope>NUCLEOTIDE SEQUENCE [LARGE SCALE GENOMIC DNA]</scope>
    <source>
        <strain evidence="7">RMSCC 3488</strain>
    </source>
</reference>
<evidence type="ECO:0000259" key="5">
    <source>
        <dbReference type="PROSITE" id="PS50865"/>
    </source>
</evidence>
<dbReference type="GO" id="GO:0005634">
    <property type="term" value="C:nucleus"/>
    <property type="evidence" value="ECO:0007669"/>
    <property type="project" value="TreeGrafter"/>
</dbReference>
<evidence type="ECO:0000256" key="4">
    <source>
        <dbReference type="PROSITE-ProRule" id="PRU00134"/>
    </source>
</evidence>
<protein>
    <recommendedName>
        <fullName evidence="5">MYND-type domain-containing protein</fullName>
    </recommendedName>
</protein>
<feature type="domain" description="MYND-type" evidence="5">
    <location>
        <begin position="1188"/>
        <end position="1232"/>
    </location>
</feature>
<accession>A0A0J6FJ35</accession>
<keyword evidence="1" id="KW-0479">Metal-binding</keyword>
<dbReference type="SUPFAM" id="SSF144232">
    <property type="entry name" value="HIT/MYND zinc finger-like"/>
    <property type="match status" value="1"/>
</dbReference>
<evidence type="ECO:0000313" key="6">
    <source>
        <dbReference type="EMBL" id="KMM73176.1"/>
    </source>
</evidence>
<dbReference type="PROSITE" id="PS01360">
    <property type="entry name" value="ZF_MYND_1"/>
    <property type="match status" value="1"/>
</dbReference>
<organism evidence="6 7">
    <name type="scientific">Coccidioides posadasii RMSCC 3488</name>
    <dbReference type="NCBI Taxonomy" id="454284"/>
    <lineage>
        <taxon>Eukaryota</taxon>
        <taxon>Fungi</taxon>
        <taxon>Dikarya</taxon>
        <taxon>Ascomycota</taxon>
        <taxon>Pezizomycotina</taxon>
        <taxon>Eurotiomycetes</taxon>
        <taxon>Eurotiomycetidae</taxon>
        <taxon>Onygenales</taxon>
        <taxon>Onygenaceae</taxon>
        <taxon>Coccidioides</taxon>
    </lineage>
</organism>
<dbReference type="VEuPathDB" id="FungiDB:CPAG_09465"/>
<keyword evidence="3" id="KW-0862">Zinc</keyword>
<dbReference type="GO" id="GO:0000981">
    <property type="term" value="F:DNA-binding transcription factor activity, RNA polymerase II-specific"/>
    <property type="evidence" value="ECO:0007669"/>
    <property type="project" value="TreeGrafter"/>
</dbReference>
<dbReference type="AlphaFoldDB" id="A0A0J6FJ35"/>
<dbReference type="EMBL" id="DS268114">
    <property type="protein sequence ID" value="KMM73176.1"/>
    <property type="molecule type" value="Genomic_DNA"/>
</dbReference>
<name>A0A0J6FJ35_COCPO</name>
<dbReference type="Pfam" id="PF14737">
    <property type="entry name" value="DUF4470"/>
    <property type="match status" value="1"/>
</dbReference>
<keyword evidence="2 4" id="KW-0863">Zinc-finger</keyword>
<dbReference type="Proteomes" id="UP000054567">
    <property type="component" value="Unassembled WGS sequence"/>
</dbReference>
<evidence type="ECO:0000256" key="3">
    <source>
        <dbReference type="ARBA" id="ARBA00022833"/>
    </source>
</evidence>
<dbReference type="GO" id="GO:0008270">
    <property type="term" value="F:zinc ion binding"/>
    <property type="evidence" value="ECO:0007669"/>
    <property type="project" value="UniProtKB-KW"/>
</dbReference>
<reference evidence="6 7" key="1">
    <citation type="submission" date="2007-06" db="EMBL/GenBank/DDBJ databases">
        <title>The Genome Sequence of Coccidioides posadasii RMSCC_3488.</title>
        <authorList>
            <consortium name="Coccidioides Genome Resources Consortium"/>
            <consortium name="The Broad Institute Genome Sequencing Platform"/>
            <person name="Henn M.R."/>
            <person name="Sykes S."/>
            <person name="Young S."/>
            <person name="Jaffe D."/>
            <person name="Berlin A."/>
            <person name="Alvarez P."/>
            <person name="Butler J."/>
            <person name="Gnerre S."/>
            <person name="Grabherr M."/>
            <person name="Mauceli E."/>
            <person name="Brockman W."/>
            <person name="Kodira C."/>
            <person name="Alvarado L."/>
            <person name="Zeng Q."/>
            <person name="Crawford M."/>
            <person name="Antoine C."/>
            <person name="Devon K."/>
            <person name="Galgiani J."/>
            <person name="Orsborn K."/>
            <person name="Lewis M.L."/>
            <person name="Nusbaum C."/>
            <person name="Galagan J."/>
            <person name="Birren B."/>
        </authorList>
    </citation>
    <scope>NUCLEOTIDE SEQUENCE [LARGE SCALE GENOMIC DNA]</scope>
    <source>
        <strain evidence="6 7">RMSCC 3488</strain>
    </source>
</reference>
<dbReference type="PANTHER" id="PTHR10237">
    <property type="entry name" value="DEFORMED EPIDERMAL AUTOREGULATORY FACTOR 1 HOMOLOG SUPPRESSIN"/>
    <property type="match status" value="1"/>
</dbReference>